<feature type="transmembrane region" description="Helical" evidence="2">
    <location>
        <begin position="6"/>
        <end position="25"/>
    </location>
</feature>
<feature type="region of interest" description="Disordered" evidence="1">
    <location>
        <begin position="33"/>
        <end position="55"/>
    </location>
</feature>
<accession>A0A1N6Q1K0</accession>
<dbReference type="Pfam" id="PF16951">
    <property type="entry name" value="MaAIMP_sms"/>
    <property type="match status" value="1"/>
</dbReference>
<dbReference type="AlphaFoldDB" id="A0A1N6Q1K0"/>
<dbReference type="GeneID" id="66335931"/>
<keyword evidence="2" id="KW-0472">Membrane</keyword>
<dbReference type="RefSeq" id="WP_076404313.1">
    <property type="nucleotide sequence ID" value="NZ_FTMI01000002.1"/>
</dbReference>
<keyword evidence="2" id="KW-0812">Transmembrane</keyword>
<evidence type="ECO:0000256" key="1">
    <source>
        <dbReference type="SAM" id="MobiDB-lite"/>
    </source>
</evidence>
<keyword evidence="2" id="KW-1133">Transmembrane helix</keyword>
<evidence type="ECO:0000256" key="2">
    <source>
        <dbReference type="SAM" id="Phobius"/>
    </source>
</evidence>
<proteinExistence type="predicted"/>
<dbReference type="EMBL" id="FTMI01000002">
    <property type="protein sequence ID" value="SIQ10574.1"/>
    <property type="molecule type" value="Genomic_DNA"/>
</dbReference>
<sequence>MTTSAVILLVLAIVVVWGGLLVAILRLRAQPERADYPPGDEDDHREDEAPAARDT</sequence>
<feature type="compositionally biased region" description="Basic and acidic residues" evidence="1">
    <location>
        <begin position="46"/>
        <end position="55"/>
    </location>
</feature>
<evidence type="ECO:0000313" key="4">
    <source>
        <dbReference type="Proteomes" id="UP000186235"/>
    </source>
</evidence>
<evidence type="ECO:0000313" key="3">
    <source>
        <dbReference type="EMBL" id="SIQ10574.1"/>
    </source>
</evidence>
<dbReference type="NCBIfam" id="NF033493">
    <property type="entry name" value="MetS_like_NSS"/>
    <property type="match status" value="1"/>
</dbReference>
<reference evidence="4" key="1">
    <citation type="submission" date="2017-01" db="EMBL/GenBank/DDBJ databases">
        <authorList>
            <person name="Varghese N."/>
            <person name="Submissions S."/>
        </authorList>
    </citation>
    <scope>NUCLEOTIDE SEQUENCE [LARGE SCALE GENOMIC DNA]</scope>
    <source>
        <strain evidence="4">3bp</strain>
    </source>
</reference>
<gene>
    <name evidence="3" type="ORF">SAMN05518682_1272</name>
</gene>
<dbReference type="Proteomes" id="UP000186235">
    <property type="component" value="Unassembled WGS sequence"/>
</dbReference>
<organism evidence="3 4">
    <name type="scientific">Cellulosimicrobium aquatile</name>
    <dbReference type="NCBI Taxonomy" id="1612203"/>
    <lineage>
        <taxon>Bacteria</taxon>
        <taxon>Bacillati</taxon>
        <taxon>Actinomycetota</taxon>
        <taxon>Actinomycetes</taxon>
        <taxon>Micrococcales</taxon>
        <taxon>Promicromonosporaceae</taxon>
        <taxon>Cellulosimicrobium</taxon>
    </lineage>
</organism>
<protein>
    <submittedName>
        <fullName evidence="3">Putative methionine and alanine importer, small subunit</fullName>
    </submittedName>
</protein>
<dbReference type="InterPro" id="IPR031596">
    <property type="entry name" value="MaAIMP_sms"/>
</dbReference>
<name>A0A1N6Q1K0_9MICO</name>
<keyword evidence="4" id="KW-1185">Reference proteome</keyword>